<proteinExistence type="predicted"/>
<comment type="caution">
    <text evidence="3">The sequence shown here is derived from an EMBL/GenBank/DDBJ whole genome shotgun (WGS) entry which is preliminary data.</text>
</comment>
<gene>
    <name evidence="3" type="ORF">C8D97_10534</name>
</gene>
<evidence type="ECO:0000313" key="4">
    <source>
        <dbReference type="Proteomes" id="UP000245790"/>
    </source>
</evidence>
<dbReference type="EMBL" id="QGGU01000005">
    <property type="protein sequence ID" value="PWK51719.1"/>
    <property type="molecule type" value="Genomic_DNA"/>
</dbReference>
<dbReference type="RefSeq" id="WP_109763116.1">
    <property type="nucleotide sequence ID" value="NZ_QGGU01000005.1"/>
</dbReference>
<dbReference type="InterPro" id="IPR016866">
    <property type="entry name" value="UCP028069"/>
</dbReference>
<organism evidence="3 4">
    <name type="scientific">Pleionea mediterranea</name>
    <dbReference type="NCBI Taxonomy" id="523701"/>
    <lineage>
        <taxon>Bacteria</taxon>
        <taxon>Pseudomonadati</taxon>
        <taxon>Pseudomonadota</taxon>
        <taxon>Gammaproteobacteria</taxon>
        <taxon>Oceanospirillales</taxon>
        <taxon>Pleioneaceae</taxon>
        <taxon>Pleionea</taxon>
    </lineage>
</organism>
<evidence type="ECO:0000256" key="2">
    <source>
        <dbReference type="SAM" id="SignalP"/>
    </source>
</evidence>
<dbReference type="Proteomes" id="UP000245790">
    <property type="component" value="Unassembled WGS sequence"/>
</dbReference>
<evidence type="ECO:0000256" key="1">
    <source>
        <dbReference type="SAM" id="Coils"/>
    </source>
</evidence>
<dbReference type="PIRSF" id="PIRSF028069">
    <property type="entry name" value="UCP028069"/>
    <property type="match status" value="1"/>
</dbReference>
<dbReference type="OrthoDB" id="5880116at2"/>
<reference evidence="3 4" key="1">
    <citation type="submission" date="2018-05" db="EMBL/GenBank/DDBJ databases">
        <title>Genomic Encyclopedia of Type Strains, Phase IV (KMG-IV): sequencing the most valuable type-strain genomes for metagenomic binning, comparative biology and taxonomic classification.</title>
        <authorList>
            <person name="Goeker M."/>
        </authorList>
    </citation>
    <scope>NUCLEOTIDE SEQUENCE [LARGE SCALE GENOMIC DNA]</scope>
    <source>
        <strain evidence="3 4">DSM 25350</strain>
    </source>
</reference>
<protein>
    <submittedName>
        <fullName evidence="3">Uncharacterized protein DUF3450</fullName>
    </submittedName>
</protein>
<accession>A0A316FT09</accession>
<keyword evidence="2" id="KW-0732">Signal</keyword>
<sequence length="253" mass="29077">MTKLSALSMWVLFASVILVKPSAAQNLEPVIEKSSKINQSAAKSQQKIDQISEQIDSKLQQFKSVNKETEGLKVYNLQLKKQIANQLMEMEQLNLSIDKVSVIERQITPLMLRMIDGLEEFVNLDVPFQKQTRLDRVERLKVTMDRADVSVSEKFRQILEAYQIELDYGRTLNAYEGLYPVNNVEQPVNFLRVGRVALIYQSKDKKHQGIWNKEQGQWQALDSSYSTKIHNGIKMAREQMAPNMLTVPLFSAE</sequence>
<keyword evidence="1" id="KW-0175">Coiled coil</keyword>
<keyword evidence="4" id="KW-1185">Reference proteome</keyword>
<dbReference type="AlphaFoldDB" id="A0A316FT09"/>
<name>A0A316FT09_9GAMM</name>
<feature type="signal peptide" evidence="2">
    <location>
        <begin position="1"/>
        <end position="24"/>
    </location>
</feature>
<evidence type="ECO:0000313" key="3">
    <source>
        <dbReference type="EMBL" id="PWK51719.1"/>
    </source>
</evidence>
<dbReference type="Pfam" id="PF11932">
    <property type="entry name" value="DUF3450"/>
    <property type="match status" value="1"/>
</dbReference>
<feature type="coiled-coil region" evidence="1">
    <location>
        <begin position="41"/>
        <end position="96"/>
    </location>
</feature>
<feature type="chain" id="PRO_5016418542" evidence="2">
    <location>
        <begin position="25"/>
        <end position="253"/>
    </location>
</feature>